<dbReference type="RefSeq" id="WP_107214433.1">
    <property type="nucleotide sequence ID" value="NZ_KZ686268.1"/>
</dbReference>
<sequence length="123" mass="13954">MELRRDVFQAIADPTRRQIIEMLAASDMNMRSVADHFDMSRQAVALHMKVLEACGMLTITRSGREKHCTIIPAKLSEVHAWTEQFRSFWTAKLASLRQLVENGATELPAATVPQPGLHKKRKK</sequence>
<dbReference type="SUPFAM" id="SSF46785">
    <property type="entry name" value="Winged helix' DNA-binding domain"/>
    <property type="match status" value="1"/>
</dbReference>
<evidence type="ECO:0000313" key="2">
    <source>
        <dbReference type="EMBL" id="PST84334.1"/>
    </source>
</evidence>
<name>A0A2T3HPG3_9SPHI</name>
<dbReference type="InterPro" id="IPR011991">
    <property type="entry name" value="ArsR-like_HTH"/>
</dbReference>
<dbReference type="Pfam" id="PF01022">
    <property type="entry name" value="HTH_5"/>
    <property type="match status" value="1"/>
</dbReference>
<dbReference type="GO" id="GO:0003700">
    <property type="term" value="F:DNA-binding transcription factor activity"/>
    <property type="evidence" value="ECO:0007669"/>
    <property type="project" value="InterPro"/>
</dbReference>
<dbReference type="Proteomes" id="UP000240912">
    <property type="component" value="Unassembled WGS sequence"/>
</dbReference>
<dbReference type="PRINTS" id="PR00778">
    <property type="entry name" value="HTHARSR"/>
</dbReference>
<dbReference type="PANTHER" id="PTHR38600">
    <property type="entry name" value="TRANSCRIPTIONAL REGULATORY PROTEIN"/>
    <property type="match status" value="1"/>
</dbReference>
<dbReference type="EMBL" id="PYLS01000004">
    <property type="protein sequence ID" value="PST84334.1"/>
    <property type="molecule type" value="Genomic_DNA"/>
</dbReference>
<keyword evidence="3" id="KW-1185">Reference proteome</keyword>
<dbReference type="NCBIfam" id="NF033788">
    <property type="entry name" value="HTH_metalloreg"/>
    <property type="match status" value="1"/>
</dbReference>
<dbReference type="PANTHER" id="PTHR38600:SF1">
    <property type="entry name" value="TRANSCRIPTIONAL REGULATORY PROTEIN"/>
    <property type="match status" value="1"/>
</dbReference>
<dbReference type="Gene3D" id="1.10.10.10">
    <property type="entry name" value="Winged helix-like DNA-binding domain superfamily/Winged helix DNA-binding domain"/>
    <property type="match status" value="1"/>
</dbReference>
<reference evidence="2 3" key="1">
    <citation type="submission" date="2018-03" db="EMBL/GenBank/DDBJ databases">
        <authorList>
            <person name="Keele B.F."/>
        </authorList>
    </citation>
    <scope>NUCLEOTIDE SEQUENCE [LARGE SCALE GENOMIC DNA]</scope>
    <source>
        <strain evidence="2 3">YL28-9</strain>
    </source>
</reference>
<dbReference type="InterPro" id="IPR001845">
    <property type="entry name" value="HTH_ArsR_DNA-bd_dom"/>
</dbReference>
<protein>
    <submittedName>
        <fullName evidence="2">Transcriptional regulator</fullName>
    </submittedName>
</protein>
<dbReference type="OrthoDB" id="9799175at2"/>
<feature type="domain" description="HTH arsR-type" evidence="1">
    <location>
        <begin position="1"/>
        <end position="90"/>
    </location>
</feature>
<dbReference type="InterPro" id="IPR036388">
    <property type="entry name" value="WH-like_DNA-bd_sf"/>
</dbReference>
<evidence type="ECO:0000313" key="3">
    <source>
        <dbReference type="Proteomes" id="UP000240912"/>
    </source>
</evidence>
<comment type="caution">
    <text evidence="2">The sequence shown here is derived from an EMBL/GenBank/DDBJ whole genome shotgun (WGS) entry which is preliminary data.</text>
</comment>
<evidence type="ECO:0000259" key="1">
    <source>
        <dbReference type="PROSITE" id="PS50987"/>
    </source>
</evidence>
<dbReference type="CDD" id="cd00090">
    <property type="entry name" value="HTH_ARSR"/>
    <property type="match status" value="1"/>
</dbReference>
<dbReference type="InterPro" id="IPR036390">
    <property type="entry name" value="WH_DNA-bd_sf"/>
</dbReference>
<dbReference type="AlphaFoldDB" id="A0A2T3HPG3"/>
<accession>A0A2T3HPG3</accession>
<dbReference type="PROSITE" id="PS50987">
    <property type="entry name" value="HTH_ARSR_2"/>
    <property type="match status" value="1"/>
</dbReference>
<gene>
    <name evidence="2" type="ORF">C7T94_06355</name>
</gene>
<proteinExistence type="predicted"/>
<dbReference type="SMART" id="SM00418">
    <property type="entry name" value="HTH_ARSR"/>
    <property type="match status" value="1"/>
</dbReference>
<organism evidence="2 3">
    <name type="scientific">Pedobacter yulinensis</name>
    <dbReference type="NCBI Taxonomy" id="2126353"/>
    <lineage>
        <taxon>Bacteria</taxon>
        <taxon>Pseudomonadati</taxon>
        <taxon>Bacteroidota</taxon>
        <taxon>Sphingobacteriia</taxon>
        <taxon>Sphingobacteriales</taxon>
        <taxon>Sphingobacteriaceae</taxon>
        <taxon>Pedobacter</taxon>
    </lineage>
</organism>